<accession>A0A1M6JFS6</accession>
<dbReference type="AlphaFoldDB" id="A0A1M6JFS6"/>
<dbReference type="EMBL" id="LT670844">
    <property type="protein sequence ID" value="SHJ45559.1"/>
    <property type="molecule type" value="Genomic_DNA"/>
</dbReference>
<protein>
    <submittedName>
        <fullName evidence="1">Uncharacterized protein</fullName>
    </submittedName>
</protein>
<name>A0A1M6JFS6_9BRAD</name>
<evidence type="ECO:0000313" key="2">
    <source>
        <dbReference type="Proteomes" id="UP000189935"/>
    </source>
</evidence>
<reference evidence="1 2" key="1">
    <citation type="submission" date="2016-11" db="EMBL/GenBank/DDBJ databases">
        <authorList>
            <person name="Jaros S."/>
            <person name="Januszkiewicz K."/>
            <person name="Wedrychowicz H."/>
        </authorList>
    </citation>
    <scope>NUCLEOTIDE SEQUENCE [LARGE SCALE GENOMIC DNA]</scope>
    <source>
        <strain evidence="1 2">GAS499</strain>
    </source>
</reference>
<dbReference type="Proteomes" id="UP000189935">
    <property type="component" value="Chromosome I"/>
</dbReference>
<proteinExistence type="predicted"/>
<sequence length="72" mass="8090">MILGKIAMRTRWKSLSEVEFERLLDAVRTAVAPAPEEDFLTYPSTFNQPATPANDNQLGLPLIPFPEGWYAP</sequence>
<evidence type="ECO:0000313" key="1">
    <source>
        <dbReference type="EMBL" id="SHJ45559.1"/>
    </source>
</evidence>
<organism evidence="1 2">
    <name type="scientific">Bradyrhizobium lablabi</name>
    <dbReference type="NCBI Taxonomy" id="722472"/>
    <lineage>
        <taxon>Bacteria</taxon>
        <taxon>Pseudomonadati</taxon>
        <taxon>Pseudomonadota</taxon>
        <taxon>Alphaproteobacteria</taxon>
        <taxon>Hyphomicrobiales</taxon>
        <taxon>Nitrobacteraceae</taxon>
        <taxon>Bradyrhizobium</taxon>
    </lineage>
</organism>
<gene>
    <name evidence="1" type="ORF">SAMN05444159_0667</name>
</gene>